<dbReference type="PANTHER" id="PTHR12304:SF56">
    <property type="entry name" value="HYDROLASE, PUTATIVE (AFU_ORTHOLOGUE AFUA_1G11790)-RELATED"/>
    <property type="match status" value="1"/>
</dbReference>
<dbReference type="PROSITE" id="PS51257">
    <property type="entry name" value="PROKAR_LIPOPROTEIN"/>
    <property type="match status" value="1"/>
</dbReference>
<protein>
    <submittedName>
        <fullName evidence="6">Inosine-uridine nucleoside N-ribohydrolase</fullName>
    </submittedName>
</protein>
<keyword evidence="1 6" id="KW-0378">Hydrolase</keyword>
<feature type="region of interest" description="Disordered" evidence="3">
    <location>
        <begin position="107"/>
        <end position="126"/>
    </location>
</feature>
<evidence type="ECO:0000256" key="2">
    <source>
        <dbReference type="ARBA" id="ARBA00023295"/>
    </source>
</evidence>
<feature type="chain" id="PRO_5033006575" evidence="4">
    <location>
        <begin position="31"/>
        <end position="333"/>
    </location>
</feature>
<dbReference type="PANTHER" id="PTHR12304">
    <property type="entry name" value="INOSINE-URIDINE PREFERRING NUCLEOSIDE HYDROLASE"/>
    <property type="match status" value="1"/>
</dbReference>
<evidence type="ECO:0000256" key="4">
    <source>
        <dbReference type="SAM" id="SignalP"/>
    </source>
</evidence>
<dbReference type="SUPFAM" id="SSF53590">
    <property type="entry name" value="Nucleoside hydrolase"/>
    <property type="match status" value="1"/>
</dbReference>
<dbReference type="EMBL" id="FNOP01000001">
    <property type="protein sequence ID" value="SDW42627.1"/>
    <property type="molecule type" value="Genomic_DNA"/>
</dbReference>
<dbReference type="Gene3D" id="3.90.245.10">
    <property type="entry name" value="Ribonucleoside hydrolase-like"/>
    <property type="match status" value="1"/>
</dbReference>
<comment type="caution">
    <text evidence="6">The sequence shown here is derived from an EMBL/GenBank/DDBJ whole genome shotgun (WGS) entry which is preliminary data.</text>
</comment>
<dbReference type="AlphaFoldDB" id="A0A1H2TFT2"/>
<dbReference type="GO" id="GO:0006152">
    <property type="term" value="P:purine nucleoside catabolic process"/>
    <property type="evidence" value="ECO:0007669"/>
    <property type="project" value="TreeGrafter"/>
</dbReference>
<dbReference type="Pfam" id="PF01156">
    <property type="entry name" value="IU_nuc_hydro"/>
    <property type="match status" value="1"/>
</dbReference>
<feature type="signal peptide" evidence="4">
    <location>
        <begin position="1"/>
        <end position="30"/>
    </location>
</feature>
<organism evidence="6 7">
    <name type="scientific">Acidaminococcus fermentans</name>
    <dbReference type="NCBI Taxonomy" id="905"/>
    <lineage>
        <taxon>Bacteria</taxon>
        <taxon>Bacillati</taxon>
        <taxon>Bacillota</taxon>
        <taxon>Negativicutes</taxon>
        <taxon>Acidaminococcales</taxon>
        <taxon>Acidaminococcaceae</taxon>
        <taxon>Acidaminococcus</taxon>
    </lineage>
</organism>
<dbReference type="GO" id="GO:0008477">
    <property type="term" value="F:purine nucleosidase activity"/>
    <property type="evidence" value="ECO:0007669"/>
    <property type="project" value="TreeGrafter"/>
</dbReference>
<dbReference type="Proteomes" id="UP000182379">
    <property type="component" value="Unassembled WGS sequence"/>
</dbReference>
<dbReference type="InterPro" id="IPR036452">
    <property type="entry name" value="Ribo_hydro-like"/>
</dbReference>
<name>A0A1H2TFT2_ACIFE</name>
<feature type="domain" description="Inosine/uridine-preferring nucleoside hydrolase" evidence="5">
    <location>
        <begin position="45"/>
        <end position="305"/>
    </location>
</feature>
<evidence type="ECO:0000256" key="1">
    <source>
        <dbReference type="ARBA" id="ARBA00022801"/>
    </source>
</evidence>
<reference evidence="6 7" key="1">
    <citation type="submission" date="2016-10" db="EMBL/GenBank/DDBJ databases">
        <authorList>
            <person name="Varghese N."/>
            <person name="Submissions S."/>
        </authorList>
    </citation>
    <scope>NUCLEOTIDE SEQUENCE [LARGE SCALE GENOMIC DNA]</scope>
    <source>
        <strain evidence="6 7">WCC6</strain>
    </source>
</reference>
<evidence type="ECO:0000313" key="7">
    <source>
        <dbReference type="Proteomes" id="UP000182379"/>
    </source>
</evidence>
<keyword evidence="2" id="KW-0326">Glycosidase</keyword>
<proteinExistence type="predicted"/>
<evidence type="ECO:0000259" key="5">
    <source>
        <dbReference type="Pfam" id="PF01156"/>
    </source>
</evidence>
<sequence length="333" mass="36256">MGMNRKKTAALVLGALLGCQLGWGALPAGAAAPENLSGKTALAAEVDPGSDDVLALFMMKRSGQVPDLVLSTYGNAPEKQTSTNLGLTLQVLDLDLPVYHGADRPWKGKKWKAPRDGSNGKDGLLGLSGALKEKAEKAGREPRKPGSLEEARDRLKTLYHISYISAGPLSTLAGLLQDPRIRSRMDRVYLVGGSLAGETAEFNFAQDPKAVRAVLESGVDITLFPVELTATQYVEEEELQKLARYGTWPEFLELLRANQGAHARQGEEPAAVLPALFPVLYRLDPDQFAVEDRRVTVDKTGRLTEDPQGTLVHAVLGVNPRYQWRMLEKSFSQ</sequence>
<dbReference type="InterPro" id="IPR023186">
    <property type="entry name" value="IUNH"/>
</dbReference>
<evidence type="ECO:0000256" key="3">
    <source>
        <dbReference type="SAM" id="MobiDB-lite"/>
    </source>
</evidence>
<keyword evidence="4" id="KW-0732">Signal</keyword>
<accession>A0A1H2TFT2</accession>
<gene>
    <name evidence="6" type="ORF">SAMN05216495_101212</name>
</gene>
<dbReference type="InterPro" id="IPR001910">
    <property type="entry name" value="Inosine/uridine_hydrolase_dom"/>
</dbReference>
<dbReference type="GO" id="GO:0005829">
    <property type="term" value="C:cytosol"/>
    <property type="evidence" value="ECO:0007669"/>
    <property type="project" value="TreeGrafter"/>
</dbReference>
<evidence type="ECO:0000313" key="6">
    <source>
        <dbReference type="EMBL" id="SDW42627.1"/>
    </source>
</evidence>